<dbReference type="InterPro" id="IPR051396">
    <property type="entry name" value="Bact_Antivir_Def_Nuclease"/>
</dbReference>
<dbReference type="InterPro" id="IPR034139">
    <property type="entry name" value="TOPRIM_OLD"/>
</dbReference>
<name>A0A3E4GR58_9FIRM</name>
<dbReference type="InterPro" id="IPR027417">
    <property type="entry name" value="P-loop_NTPase"/>
</dbReference>
<dbReference type="PANTHER" id="PTHR43581">
    <property type="entry name" value="ATP/GTP PHOSPHATASE"/>
    <property type="match status" value="1"/>
</dbReference>
<feature type="domain" description="Endonuclease GajA/Old nuclease/RecF-like AAA" evidence="1">
    <location>
        <begin position="1"/>
        <end position="387"/>
    </location>
</feature>
<dbReference type="SUPFAM" id="SSF52540">
    <property type="entry name" value="P-loop containing nucleoside triphosphate hydrolases"/>
    <property type="match status" value="1"/>
</dbReference>
<dbReference type="CDD" id="cd01026">
    <property type="entry name" value="TOPRIM_OLD"/>
    <property type="match status" value="1"/>
</dbReference>
<dbReference type="PANTHER" id="PTHR43581:SF4">
    <property type="entry name" value="ATP_GTP PHOSPHATASE"/>
    <property type="match status" value="1"/>
</dbReference>
<reference evidence="3 4" key="1">
    <citation type="submission" date="2018-08" db="EMBL/GenBank/DDBJ databases">
        <title>A genome reference for cultivated species of the human gut microbiota.</title>
        <authorList>
            <person name="Zou Y."/>
            <person name="Xue W."/>
            <person name="Luo G."/>
        </authorList>
    </citation>
    <scope>NUCLEOTIDE SEQUENCE [LARGE SCALE GENOMIC DNA]</scope>
    <source>
        <strain evidence="3 4">TM07-19</strain>
    </source>
</reference>
<sequence length="665" mass="76117">MYLKRLDIKNFRVFDEEGVSLIFNQGVNAIIGENNSGKSSVIDAIRIAYSTVTYKKDIFFSKSDFHVNEDGTTADYAQFDVFLEDVPKRLVEIWNPQSESGKGGDFHIKFEKYIAPSGMEKVRSVYWGFGTEGNSLTTDTFEATDVVFLGALRDSENEMKPSKNSKLAQLLRNMVPEEEIRKELVQILTDANNSLLEKDQLIKTKTTINKNLAKIEQEFLNQQIDIGLVEPRFDSIASSLRAWFKPKWLLINKSDSVYEKATEYYQNHKEIKKMQADTRGIYFESSILEDQMDIDAEVSSRIKELANSSFELYQNGLGYNNLLFMSAVLGDMAIEKGGIYHNLLLIEEPEAHLHPQLQELVHSFLEDANRNDSNIQIIYTSHSPTLASKIDIENINLIYECGHEKFCLPFSEAKLNEDNKKYLQRYLDVTKSQMFFARGILFVEGISEAILIPEMAKALDRPLEKYAVELVNVDSVAFKPFVNLFSSEQVKTCFKKVSIITDDDRCSKKNEKDYISKDFDYDNVSSEIVANLENGQPSDRYKELETLCSGTEINIFSAYKTLEYALCCSENNIYHMVEAIKNCYVDLGPKLEEKIATLSELSEKAACVWLFIRTRDKCKGAVAQYISQVISDQKKQKDNKKTIEKEFIIPEYLKDAIYSVTEKKL</sequence>
<protein>
    <submittedName>
        <fullName evidence="3">DUF2813 domain-containing protein</fullName>
    </submittedName>
</protein>
<comment type="caution">
    <text evidence="3">The sequence shown here is derived from an EMBL/GenBank/DDBJ whole genome shotgun (WGS) entry which is preliminary data.</text>
</comment>
<dbReference type="Pfam" id="PF20469">
    <property type="entry name" value="OLD-like_TOPRIM"/>
    <property type="match status" value="1"/>
</dbReference>
<feature type="domain" description="OLD protein-like TOPRIM" evidence="2">
    <location>
        <begin position="435"/>
        <end position="504"/>
    </location>
</feature>
<dbReference type="InterPro" id="IPR041685">
    <property type="entry name" value="AAA_GajA/Old/RecF-like"/>
</dbReference>
<accession>A0A3E4GR58</accession>
<dbReference type="Pfam" id="PF13175">
    <property type="entry name" value="AAA_15"/>
    <property type="match status" value="1"/>
</dbReference>
<organism evidence="3 4">
    <name type="scientific">Coprococcus comes</name>
    <dbReference type="NCBI Taxonomy" id="410072"/>
    <lineage>
        <taxon>Bacteria</taxon>
        <taxon>Bacillati</taxon>
        <taxon>Bacillota</taxon>
        <taxon>Clostridia</taxon>
        <taxon>Lachnospirales</taxon>
        <taxon>Lachnospiraceae</taxon>
        <taxon>Coprococcus</taxon>
    </lineage>
</organism>
<evidence type="ECO:0000259" key="2">
    <source>
        <dbReference type="Pfam" id="PF20469"/>
    </source>
</evidence>
<gene>
    <name evidence="3" type="ORF">DXD67_06960</name>
</gene>
<dbReference type="AlphaFoldDB" id="A0A3E4GR58"/>
<evidence type="ECO:0000313" key="4">
    <source>
        <dbReference type="Proteomes" id="UP000260655"/>
    </source>
</evidence>
<evidence type="ECO:0000259" key="1">
    <source>
        <dbReference type="Pfam" id="PF13175"/>
    </source>
</evidence>
<dbReference type="Gene3D" id="3.40.50.300">
    <property type="entry name" value="P-loop containing nucleotide triphosphate hydrolases"/>
    <property type="match status" value="1"/>
</dbReference>
<proteinExistence type="predicted"/>
<dbReference type="Proteomes" id="UP000260655">
    <property type="component" value="Unassembled WGS sequence"/>
</dbReference>
<dbReference type="EMBL" id="QSOV01000005">
    <property type="protein sequence ID" value="RGJ24228.1"/>
    <property type="molecule type" value="Genomic_DNA"/>
</dbReference>
<dbReference type="RefSeq" id="WP_117557192.1">
    <property type="nucleotide sequence ID" value="NZ_QSOV01000005.1"/>
</dbReference>
<evidence type="ECO:0000313" key="3">
    <source>
        <dbReference type="EMBL" id="RGJ24228.1"/>
    </source>
</evidence>